<evidence type="ECO:0000256" key="4">
    <source>
        <dbReference type="ARBA" id="ARBA00023163"/>
    </source>
</evidence>
<dbReference type="Pfam" id="PF03466">
    <property type="entry name" value="LysR_substrate"/>
    <property type="match status" value="1"/>
</dbReference>
<dbReference type="Gene3D" id="1.10.10.10">
    <property type="entry name" value="Winged helix-like DNA-binding domain superfamily/Winged helix DNA-binding domain"/>
    <property type="match status" value="1"/>
</dbReference>
<dbReference type="InterPro" id="IPR058163">
    <property type="entry name" value="LysR-type_TF_proteobact-type"/>
</dbReference>
<dbReference type="PANTHER" id="PTHR30537">
    <property type="entry name" value="HTH-TYPE TRANSCRIPTIONAL REGULATOR"/>
    <property type="match status" value="1"/>
</dbReference>
<dbReference type="Pfam" id="PF00126">
    <property type="entry name" value="HTH_1"/>
    <property type="match status" value="1"/>
</dbReference>
<dbReference type="PROSITE" id="PS50931">
    <property type="entry name" value="HTH_LYSR"/>
    <property type="match status" value="1"/>
</dbReference>
<dbReference type="GO" id="GO:0003700">
    <property type="term" value="F:DNA-binding transcription factor activity"/>
    <property type="evidence" value="ECO:0007669"/>
    <property type="project" value="InterPro"/>
</dbReference>
<dbReference type="GO" id="GO:0006351">
    <property type="term" value="P:DNA-templated transcription"/>
    <property type="evidence" value="ECO:0007669"/>
    <property type="project" value="TreeGrafter"/>
</dbReference>
<dbReference type="PANTHER" id="PTHR30537:SF74">
    <property type="entry name" value="HTH-TYPE TRANSCRIPTIONAL REGULATOR TRPI"/>
    <property type="match status" value="1"/>
</dbReference>
<dbReference type="FunFam" id="3.40.190.10:FF:000017">
    <property type="entry name" value="Glycine cleavage system transcriptional activator"/>
    <property type="match status" value="1"/>
</dbReference>
<keyword evidence="4" id="KW-0804">Transcription</keyword>
<dbReference type="SUPFAM" id="SSF46785">
    <property type="entry name" value="Winged helix' DNA-binding domain"/>
    <property type="match status" value="1"/>
</dbReference>
<name>A0A5D9CI15_HALER</name>
<evidence type="ECO:0000256" key="2">
    <source>
        <dbReference type="ARBA" id="ARBA00023015"/>
    </source>
</evidence>
<evidence type="ECO:0000313" key="7">
    <source>
        <dbReference type="Proteomes" id="UP000324260"/>
    </source>
</evidence>
<dbReference type="OrthoDB" id="6787458at2"/>
<organism evidence="6 7">
    <name type="scientific">Halomonas eurihalina</name>
    <dbReference type="NCBI Taxonomy" id="42566"/>
    <lineage>
        <taxon>Bacteria</taxon>
        <taxon>Pseudomonadati</taxon>
        <taxon>Pseudomonadota</taxon>
        <taxon>Gammaproteobacteria</taxon>
        <taxon>Oceanospirillales</taxon>
        <taxon>Halomonadaceae</taxon>
        <taxon>Halomonas</taxon>
    </lineage>
</organism>
<accession>A0A5D9CI15</accession>
<keyword evidence="2" id="KW-0805">Transcription regulation</keyword>
<reference evidence="6 7" key="1">
    <citation type="submission" date="2019-08" db="EMBL/GenBank/DDBJ databases">
        <title>Draft Genome Sequence of Halomonas eurihalina Isolated from Preserved Hide-surface.</title>
        <authorList>
            <person name="Hussain S.A."/>
            <person name="Xu A."/>
            <person name="Sarker M."/>
            <person name="Sommers C."/>
        </authorList>
    </citation>
    <scope>NUCLEOTIDE SEQUENCE [LARGE SCALE GENOMIC DNA]</scope>
    <source>
        <strain evidence="6 7">MS1</strain>
    </source>
</reference>
<dbReference type="RefSeq" id="WP_149323659.1">
    <property type="nucleotide sequence ID" value="NZ_JARWAH010000016.1"/>
</dbReference>
<dbReference type="InterPro" id="IPR005119">
    <property type="entry name" value="LysR_subst-bd"/>
</dbReference>
<dbReference type="InterPro" id="IPR036388">
    <property type="entry name" value="WH-like_DNA-bd_sf"/>
</dbReference>
<sequence>MNIHRLTPSMSMLLAFDAAARHLSFTRAAHELSLTQSAVSRQIQALEQLLEVELFEREGRHIWLTEVGAMYAQDIAPALARISGASARVGAFRKGVSSLNLAVLPTFGERRLMPALAAFYRQHPGVMLHLHTRIGEYDITESGMDAAINVGVEPWPGLIAHPLEQERMVVVASPQALAQRPIHQPADVADHLLLQIAVRSEAWHQWFTARGLPLGYMRLGPHFEFSTHMIQAATAGIGIALVAHCLVEEELRDGRLVIPLYAGLDSRRSYYLLYPPEKEGFPPLATFRDWLLDHHSPAP</sequence>
<dbReference type="SUPFAM" id="SSF53850">
    <property type="entry name" value="Periplasmic binding protein-like II"/>
    <property type="match status" value="1"/>
</dbReference>
<gene>
    <name evidence="6" type="ORF">FZZ93_17890</name>
</gene>
<dbReference type="InterPro" id="IPR036390">
    <property type="entry name" value="WH_DNA-bd_sf"/>
</dbReference>
<dbReference type="PRINTS" id="PR00039">
    <property type="entry name" value="HTHLYSR"/>
</dbReference>
<dbReference type="Proteomes" id="UP000324260">
    <property type="component" value="Unassembled WGS sequence"/>
</dbReference>
<dbReference type="GO" id="GO:0043565">
    <property type="term" value="F:sequence-specific DNA binding"/>
    <property type="evidence" value="ECO:0007669"/>
    <property type="project" value="TreeGrafter"/>
</dbReference>
<keyword evidence="3" id="KW-0238">DNA-binding</keyword>
<dbReference type="CDD" id="cd08432">
    <property type="entry name" value="PBP2_GcdR_TrpI_HvrB_AmpR_like"/>
    <property type="match status" value="1"/>
</dbReference>
<dbReference type="InterPro" id="IPR000847">
    <property type="entry name" value="LysR_HTH_N"/>
</dbReference>
<dbReference type="EMBL" id="VTPU01000030">
    <property type="protein sequence ID" value="TZG30892.1"/>
    <property type="molecule type" value="Genomic_DNA"/>
</dbReference>
<evidence type="ECO:0000313" key="6">
    <source>
        <dbReference type="EMBL" id="TZG30892.1"/>
    </source>
</evidence>
<comment type="similarity">
    <text evidence="1">Belongs to the LysR transcriptional regulatory family.</text>
</comment>
<keyword evidence="7" id="KW-1185">Reference proteome</keyword>
<dbReference type="Gene3D" id="3.40.190.10">
    <property type="entry name" value="Periplasmic binding protein-like II"/>
    <property type="match status" value="2"/>
</dbReference>
<evidence type="ECO:0000256" key="1">
    <source>
        <dbReference type="ARBA" id="ARBA00009437"/>
    </source>
</evidence>
<evidence type="ECO:0000256" key="3">
    <source>
        <dbReference type="ARBA" id="ARBA00023125"/>
    </source>
</evidence>
<evidence type="ECO:0000259" key="5">
    <source>
        <dbReference type="PROSITE" id="PS50931"/>
    </source>
</evidence>
<feature type="domain" description="HTH lysR-type" evidence="5">
    <location>
        <begin position="10"/>
        <end position="65"/>
    </location>
</feature>
<protein>
    <submittedName>
        <fullName evidence="6">LysR family transcriptional regulator</fullName>
    </submittedName>
</protein>
<dbReference type="AlphaFoldDB" id="A0A5D9CI15"/>
<proteinExistence type="inferred from homology"/>
<comment type="caution">
    <text evidence="6">The sequence shown here is derived from an EMBL/GenBank/DDBJ whole genome shotgun (WGS) entry which is preliminary data.</text>
</comment>
<dbReference type="FunFam" id="1.10.10.10:FF:000001">
    <property type="entry name" value="LysR family transcriptional regulator"/>
    <property type="match status" value="1"/>
</dbReference>